<keyword evidence="2" id="KW-1185">Reference proteome</keyword>
<dbReference type="EMBL" id="JAIXMP010000080">
    <property type="protein sequence ID" value="KAI9243243.1"/>
    <property type="molecule type" value="Genomic_DNA"/>
</dbReference>
<sequence>SVRSLGTDLAIKNGIPLDDVVTLGNWSLAALIENHYRRERIIQTNATSFILPSQVA</sequence>
<gene>
    <name evidence="1" type="ORF">BDA99DRAFT_449257</name>
</gene>
<name>A0AAD5P886_9FUNG</name>
<reference evidence="1" key="2">
    <citation type="submission" date="2023-02" db="EMBL/GenBank/DDBJ databases">
        <authorList>
            <consortium name="DOE Joint Genome Institute"/>
            <person name="Mondo S.J."/>
            <person name="Chang Y."/>
            <person name="Wang Y."/>
            <person name="Ahrendt S."/>
            <person name="Andreopoulos W."/>
            <person name="Barry K."/>
            <person name="Beard J."/>
            <person name="Benny G.L."/>
            <person name="Blankenship S."/>
            <person name="Bonito G."/>
            <person name="Cuomo C."/>
            <person name="Desiro A."/>
            <person name="Gervers K.A."/>
            <person name="Hundley H."/>
            <person name="Kuo A."/>
            <person name="LaButti K."/>
            <person name="Lang B.F."/>
            <person name="Lipzen A."/>
            <person name="O'Donnell K."/>
            <person name="Pangilinan J."/>
            <person name="Reynolds N."/>
            <person name="Sandor L."/>
            <person name="Smith M.W."/>
            <person name="Tsang A."/>
            <person name="Grigoriev I.V."/>
            <person name="Stajich J.E."/>
            <person name="Spatafora J.W."/>
        </authorList>
    </citation>
    <scope>NUCLEOTIDE SEQUENCE</scope>
    <source>
        <strain evidence="1">RSA 2281</strain>
    </source>
</reference>
<reference evidence="1" key="1">
    <citation type="journal article" date="2022" name="IScience">
        <title>Evolution of zygomycete secretomes and the origins of terrestrial fungal ecologies.</title>
        <authorList>
            <person name="Chang Y."/>
            <person name="Wang Y."/>
            <person name="Mondo S."/>
            <person name="Ahrendt S."/>
            <person name="Andreopoulos W."/>
            <person name="Barry K."/>
            <person name="Beard J."/>
            <person name="Benny G.L."/>
            <person name="Blankenship S."/>
            <person name="Bonito G."/>
            <person name="Cuomo C."/>
            <person name="Desiro A."/>
            <person name="Gervers K.A."/>
            <person name="Hundley H."/>
            <person name="Kuo A."/>
            <person name="LaButti K."/>
            <person name="Lang B.F."/>
            <person name="Lipzen A."/>
            <person name="O'Donnell K."/>
            <person name="Pangilinan J."/>
            <person name="Reynolds N."/>
            <person name="Sandor L."/>
            <person name="Smith M.E."/>
            <person name="Tsang A."/>
            <person name="Grigoriev I.V."/>
            <person name="Stajich J.E."/>
            <person name="Spatafora J.W."/>
        </authorList>
    </citation>
    <scope>NUCLEOTIDE SEQUENCE</scope>
    <source>
        <strain evidence="1">RSA 2281</strain>
    </source>
</reference>
<proteinExistence type="predicted"/>
<organism evidence="1 2">
    <name type="scientific">Phascolomyces articulosus</name>
    <dbReference type="NCBI Taxonomy" id="60185"/>
    <lineage>
        <taxon>Eukaryota</taxon>
        <taxon>Fungi</taxon>
        <taxon>Fungi incertae sedis</taxon>
        <taxon>Mucoromycota</taxon>
        <taxon>Mucoromycotina</taxon>
        <taxon>Mucoromycetes</taxon>
        <taxon>Mucorales</taxon>
        <taxon>Lichtheimiaceae</taxon>
        <taxon>Phascolomyces</taxon>
    </lineage>
</organism>
<comment type="caution">
    <text evidence="1">The sequence shown here is derived from an EMBL/GenBank/DDBJ whole genome shotgun (WGS) entry which is preliminary data.</text>
</comment>
<dbReference type="Proteomes" id="UP001209540">
    <property type="component" value="Unassembled WGS sequence"/>
</dbReference>
<feature type="non-terminal residue" evidence="1">
    <location>
        <position position="1"/>
    </location>
</feature>
<evidence type="ECO:0000313" key="1">
    <source>
        <dbReference type="EMBL" id="KAI9243243.1"/>
    </source>
</evidence>
<dbReference type="AlphaFoldDB" id="A0AAD5P886"/>
<protein>
    <submittedName>
        <fullName evidence="1">Uncharacterized protein</fullName>
    </submittedName>
</protein>
<evidence type="ECO:0000313" key="2">
    <source>
        <dbReference type="Proteomes" id="UP001209540"/>
    </source>
</evidence>
<accession>A0AAD5P886</accession>